<keyword evidence="2" id="KW-0963">Cytoplasm</keyword>
<gene>
    <name evidence="6" type="ORF">EDS130_LOCUS23167</name>
    <name evidence="7" type="ORF">XAT740_LOCUS25344</name>
</gene>
<evidence type="ECO:0008006" key="9">
    <source>
        <dbReference type="Google" id="ProtNLM"/>
    </source>
</evidence>
<dbReference type="SUPFAM" id="SSF53182">
    <property type="entry name" value="Pyrrolidone carboxyl peptidase (pyroglutamate aminopeptidase)"/>
    <property type="match status" value="1"/>
</dbReference>
<dbReference type="AlphaFoldDB" id="A0A814YU65"/>
<evidence type="ECO:0000256" key="4">
    <source>
        <dbReference type="ARBA" id="ARBA00022801"/>
    </source>
</evidence>
<dbReference type="OrthoDB" id="407146at2759"/>
<dbReference type="GO" id="GO:0006508">
    <property type="term" value="P:proteolysis"/>
    <property type="evidence" value="ECO:0007669"/>
    <property type="project" value="UniProtKB-KW"/>
</dbReference>
<keyword evidence="5" id="KW-0788">Thiol protease</keyword>
<evidence type="ECO:0000313" key="7">
    <source>
        <dbReference type="EMBL" id="CAF1233358.1"/>
    </source>
</evidence>
<dbReference type="GO" id="GO:0005829">
    <property type="term" value="C:cytosol"/>
    <property type="evidence" value="ECO:0007669"/>
    <property type="project" value="InterPro"/>
</dbReference>
<keyword evidence="3" id="KW-0645">Protease</keyword>
<dbReference type="GO" id="GO:0016920">
    <property type="term" value="F:pyroglutamyl-peptidase activity"/>
    <property type="evidence" value="ECO:0007669"/>
    <property type="project" value="InterPro"/>
</dbReference>
<dbReference type="InterPro" id="IPR016125">
    <property type="entry name" value="Peptidase_C15-like"/>
</dbReference>
<dbReference type="Gene3D" id="3.40.630.20">
    <property type="entry name" value="Peptidase C15, pyroglutamyl peptidase I-like"/>
    <property type="match status" value="1"/>
</dbReference>
<name>A0A814YU65_ADIRI</name>
<dbReference type="PRINTS" id="PR00706">
    <property type="entry name" value="PYROGLUPTASE"/>
</dbReference>
<evidence type="ECO:0000256" key="2">
    <source>
        <dbReference type="ARBA" id="ARBA00022490"/>
    </source>
</evidence>
<dbReference type="Proteomes" id="UP000663852">
    <property type="component" value="Unassembled WGS sequence"/>
</dbReference>
<evidence type="ECO:0000256" key="3">
    <source>
        <dbReference type="ARBA" id="ARBA00022670"/>
    </source>
</evidence>
<keyword evidence="4" id="KW-0378">Hydrolase</keyword>
<evidence type="ECO:0000313" key="6">
    <source>
        <dbReference type="EMBL" id="CAF1161491.1"/>
    </source>
</evidence>
<proteinExistence type="inferred from homology"/>
<sequence>MNSSPQQSGIPIILITGFGSFRSVLKNPSWEVAQALKTYAEWTRPLHIITHQLQVTYDDVSKKIPDYWIDYNPTLVVHIGVAKGSKEIRMEKYACNTNYCHTDNNGSVPETEQCVKNDAPKVLMAQLPLSDICSRTRRRTHLTIVVSDNAGRYLCEYIYYQSLFIDSKRTILIHIPDLDKKFTVENLADTIQIIIYEALRYVPPLPVVNQPRNYLIQTNMIVNNFEKLNLNRLS</sequence>
<dbReference type="Pfam" id="PF01470">
    <property type="entry name" value="Peptidase_C15"/>
    <property type="match status" value="1"/>
</dbReference>
<accession>A0A814YU65</accession>
<evidence type="ECO:0000256" key="1">
    <source>
        <dbReference type="ARBA" id="ARBA00006641"/>
    </source>
</evidence>
<comment type="similarity">
    <text evidence="1">Belongs to the peptidase C15 family.</text>
</comment>
<dbReference type="InterPro" id="IPR036440">
    <property type="entry name" value="Peptidase_C15-like_sf"/>
</dbReference>
<organism evidence="7 8">
    <name type="scientific">Adineta ricciae</name>
    <name type="common">Rotifer</name>
    <dbReference type="NCBI Taxonomy" id="249248"/>
    <lineage>
        <taxon>Eukaryota</taxon>
        <taxon>Metazoa</taxon>
        <taxon>Spiralia</taxon>
        <taxon>Gnathifera</taxon>
        <taxon>Rotifera</taxon>
        <taxon>Eurotatoria</taxon>
        <taxon>Bdelloidea</taxon>
        <taxon>Adinetida</taxon>
        <taxon>Adinetidae</taxon>
        <taxon>Adineta</taxon>
    </lineage>
</organism>
<dbReference type="Proteomes" id="UP000663828">
    <property type="component" value="Unassembled WGS sequence"/>
</dbReference>
<dbReference type="EMBL" id="CAJNOR010002005">
    <property type="protein sequence ID" value="CAF1233358.1"/>
    <property type="molecule type" value="Genomic_DNA"/>
</dbReference>
<evidence type="ECO:0000256" key="5">
    <source>
        <dbReference type="ARBA" id="ARBA00022807"/>
    </source>
</evidence>
<dbReference type="PANTHER" id="PTHR23402:SF1">
    <property type="entry name" value="PYROGLUTAMYL-PEPTIDASE I"/>
    <property type="match status" value="1"/>
</dbReference>
<dbReference type="InterPro" id="IPR000816">
    <property type="entry name" value="Peptidase_C15"/>
</dbReference>
<comment type="caution">
    <text evidence="7">The sequence shown here is derived from an EMBL/GenBank/DDBJ whole genome shotgun (WGS) entry which is preliminary data.</text>
</comment>
<keyword evidence="8" id="KW-1185">Reference proteome</keyword>
<dbReference type="EMBL" id="CAJNOJ010000125">
    <property type="protein sequence ID" value="CAF1161491.1"/>
    <property type="molecule type" value="Genomic_DNA"/>
</dbReference>
<reference evidence="7" key="1">
    <citation type="submission" date="2021-02" db="EMBL/GenBank/DDBJ databases">
        <authorList>
            <person name="Nowell W R."/>
        </authorList>
    </citation>
    <scope>NUCLEOTIDE SEQUENCE</scope>
</reference>
<dbReference type="PANTHER" id="PTHR23402">
    <property type="entry name" value="PROTEASE FAMILY C15 PYROGLUTAMYL-PEPTIDASE I-RELATED"/>
    <property type="match status" value="1"/>
</dbReference>
<protein>
    <recommendedName>
        <fullName evidence="9">Pyroglutamyl-peptidase 1</fullName>
    </recommendedName>
</protein>
<evidence type="ECO:0000313" key="8">
    <source>
        <dbReference type="Proteomes" id="UP000663828"/>
    </source>
</evidence>